<keyword evidence="1" id="KW-0808">Transferase</keyword>
<reference evidence="1" key="1">
    <citation type="journal article" date="2024" name="Antonie Van Leeuwenhoek">
        <title>Isoptericola haloaureus sp. nov., a dimorphic actinobacterium isolated from mangrove sediments of southeast India, implicating biosaline agricultural significance through nitrogen fixation and salt tolerance genes.</title>
        <authorList>
            <person name="Prathaban M."/>
            <person name="Prathiviraj R."/>
            <person name="Ravichandran M."/>
            <person name="Natarajan S.D."/>
            <person name="Sobanaa M."/>
            <person name="Hari Krishna Kumar S."/>
            <person name="Chandrasekar V."/>
            <person name="Selvin J."/>
        </authorList>
    </citation>
    <scope>NUCLEOTIDE SEQUENCE</scope>
    <source>
        <strain evidence="1">MP1014</strain>
    </source>
</reference>
<dbReference type="Pfam" id="PF01202">
    <property type="entry name" value="SKI"/>
    <property type="match status" value="1"/>
</dbReference>
<dbReference type="Proteomes" id="UP001310387">
    <property type="component" value="Unassembled WGS sequence"/>
</dbReference>
<sequence length="204" mass="21805">MSDSPLMVLVGPAACGKSTLGELVAQGLGRPFVDLDAVAAPYYAEVGWSIDRLVDRIAAVGRVAAEREWEPARAHAVERVVAAHPGAVVALGAGHTSYADGTLRARVATILRPVEHRLLVLPSLDRAEALAELRRRSLRDKGTDWVSNGHDFLAEWFDDTGSRTMATDIVVTSGRTASEIAVAVADMITDVIAEPSGRGDRRSR</sequence>
<reference evidence="1" key="2">
    <citation type="submission" date="2024-02" db="EMBL/GenBank/DDBJ databases">
        <authorList>
            <person name="Prathaban M."/>
            <person name="Mythili R."/>
            <person name="Sharmila Devi N."/>
            <person name="Sobanaa M."/>
            <person name="Prathiviraj R."/>
            <person name="Selvin J."/>
        </authorList>
    </citation>
    <scope>NUCLEOTIDE SEQUENCE</scope>
    <source>
        <strain evidence="1">MP1014</strain>
    </source>
</reference>
<dbReference type="GO" id="GO:0016301">
    <property type="term" value="F:kinase activity"/>
    <property type="evidence" value="ECO:0007669"/>
    <property type="project" value="UniProtKB-KW"/>
</dbReference>
<proteinExistence type="predicted"/>
<comment type="caution">
    <text evidence="1">The sequence shown here is derived from an EMBL/GenBank/DDBJ whole genome shotgun (WGS) entry which is preliminary data.</text>
</comment>
<dbReference type="EMBL" id="JBAGLP010000117">
    <property type="protein sequence ID" value="MEG3615490.1"/>
    <property type="molecule type" value="Genomic_DNA"/>
</dbReference>
<name>A0ABU7Z7V9_9MICO</name>
<dbReference type="Gene3D" id="3.40.50.300">
    <property type="entry name" value="P-loop containing nucleotide triphosphate hydrolases"/>
    <property type="match status" value="1"/>
</dbReference>
<dbReference type="InterPro" id="IPR031322">
    <property type="entry name" value="Shikimate/glucono_kinase"/>
</dbReference>
<keyword evidence="2" id="KW-1185">Reference proteome</keyword>
<accession>A0ABU7Z7V9</accession>
<keyword evidence="1" id="KW-0418">Kinase</keyword>
<protein>
    <submittedName>
        <fullName evidence="1">Shikimate kinase</fullName>
    </submittedName>
</protein>
<gene>
    <name evidence="1" type="ORF">V5O49_10185</name>
</gene>
<dbReference type="SUPFAM" id="SSF52540">
    <property type="entry name" value="P-loop containing nucleoside triphosphate hydrolases"/>
    <property type="match status" value="1"/>
</dbReference>
<evidence type="ECO:0000313" key="1">
    <source>
        <dbReference type="EMBL" id="MEG3615490.1"/>
    </source>
</evidence>
<dbReference type="InterPro" id="IPR027417">
    <property type="entry name" value="P-loop_NTPase"/>
</dbReference>
<evidence type="ECO:0000313" key="2">
    <source>
        <dbReference type="Proteomes" id="UP001310387"/>
    </source>
</evidence>
<dbReference type="RefSeq" id="WP_332902130.1">
    <property type="nucleotide sequence ID" value="NZ_JBAGLP010000117.1"/>
</dbReference>
<organism evidence="1 2">
    <name type="scientific">Isoptericola haloaureus</name>
    <dbReference type="NCBI Taxonomy" id="1542902"/>
    <lineage>
        <taxon>Bacteria</taxon>
        <taxon>Bacillati</taxon>
        <taxon>Actinomycetota</taxon>
        <taxon>Actinomycetes</taxon>
        <taxon>Micrococcales</taxon>
        <taxon>Promicromonosporaceae</taxon>
        <taxon>Isoptericola</taxon>
    </lineage>
</organism>